<dbReference type="RefSeq" id="WP_379834046.1">
    <property type="nucleotide sequence ID" value="NZ_JBHRYQ010000001.1"/>
</dbReference>
<feature type="compositionally biased region" description="Low complexity" evidence="1">
    <location>
        <begin position="62"/>
        <end position="87"/>
    </location>
</feature>
<name>A0ABV7YST5_9BACT</name>
<keyword evidence="4" id="KW-1185">Reference proteome</keyword>
<sequence length="146" mass="14695">MKHLMIIALFTFGLMNCAKTSSESNQERLETLELSKRTADSLNAIAEIRIADSLSTVAAQESGQLSSGSASGSENAVATANTTPAAPAKKKWSNKKKGVVIGAASGAITGAVVGKKPVKGALIGTAVGGGVGLAAGAILDKKENNK</sequence>
<evidence type="ECO:0000313" key="3">
    <source>
        <dbReference type="EMBL" id="MFC3809247.1"/>
    </source>
</evidence>
<dbReference type="EMBL" id="JBHRYQ010000001">
    <property type="protein sequence ID" value="MFC3809247.1"/>
    <property type="molecule type" value="Genomic_DNA"/>
</dbReference>
<evidence type="ECO:0000256" key="1">
    <source>
        <dbReference type="SAM" id="MobiDB-lite"/>
    </source>
</evidence>
<comment type="caution">
    <text evidence="3">The sequence shown here is derived from an EMBL/GenBank/DDBJ whole genome shotgun (WGS) entry which is preliminary data.</text>
</comment>
<gene>
    <name evidence="3" type="ORF">ACFOOI_01155</name>
</gene>
<evidence type="ECO:0000313" key="4">
    <source>
        <dbReference type="Proteomes" id="UP001595616"/>
    </source>
</evidence>
<dbReference type="Pfam" id="PF13441">
    <property type="entry name" value="Gly-zipper_YMGG"/>
    <property type="match status" value="1"/>
</dbReference>
<feature type="domain" description="YMGG-like Gly-zipper" evidence="2">
    <location>
        <begin position="95"/>
        <end position="137"/>
    </location>
</feature>
<proteinExistence type="predicted"/>
<feature type="region of interest" description="Disordered" evidence="1">
    <location>
        <begin position="62"/>
        <end position="95"/>
    </location>
</feature>
<organism evidence="3 4">
    <name type="scientific">Lacihabitans lacunae</name>
    <dbReference type="NCBI Taxonomy" id="1028214"/>
    <lineage>
        <taxon>Bacteria</taxon>
        <taxon>Pseudomonadati</taxon>
        <taxon>Bacteroidota</taxon>
        <taxon>Cytophagia</taxon>
        <taxon>Cytophagales</taxon>
        <taxon>Leadbetterellaceae</taxon>
        <taxon>Lacihabitans</taxon>
    </lineage>
</organism>
<reference evidence="4" key="1">
    <citation type="journal article" date="2019" name="Int. J. Syst. Evol. Microbiol.">
        <title>The Global Catalogue of Microorganisms (GCM) 10K type strain sequencing project: providing services to taxonomists for standard genome sequencing and annotation.</title>
        <authorList>
            <consortium name="The Broad Institute Genomics Platform"/>
            <consortium name="The Broad Institute Genome Sequencing Center for Infectious Disease"/>
            <person name="Wu L."/>
            <person name="Ma J."/>
        </authorList>
    </citation>
    <scope>NUCLEOTIDE SEQUENCE [LARGE SCALE GENOMIC DNA]</scope>
    <source>
        <strain evidence="4">CECT 7956</strain>
    </source>
</reference>
<evidence type="ECO:0000259" key="2">
    <source>
        <dbReference type="Pfam" id="PF13441"/>
    </source>
</evidence>
<protein>
    <submittedName>
        <fullName evidence="3">YMGG-like glycine zipper-containing protein</fullName>
    </submittedName>
</protein>
<accession>A0ABV7YST5</accession>
<dbReference type="InterPro" id="IPR027367">
    <property type="entry name" value="Gly-zipper_YMGG"/>
</dbReference>
<dbReference type="Proteomes" id="UP001595616">
    <property type="component" value="Unassembled WGS sequence"/>
</dbReference>